<dbReference type="PANTHER" id="PTHR39517:SF1">
    <property type="entry name" value="LIPID-A-DISACCHARIDE SYNTHASE"/>
    <property type="match status" value="1"/>
</dbReference>
<gene>
    <name evidence="1" type="ORF">SAMN00790413_00990</name>
</gene>
<keyword evidence="2" id="KW-1185">Reference proteome</keyword>
<protein>
    <recommendedName>
        <fullName evidence="3">Lipid-A-disaccharide synthase</fullName>
    </recommendedName>
</protein>
<dbReference type="EMBL" id="FWWU01000009">
    <property type="protein sequence ID" value="SMB91112.1"/>
    <property type="molecule type" value="Genomic_DNA"/>
</dbReference>
<reference evidence="1 2" key="1">
    <citation type="submission" date="2017-04" db="EMBL/GenBank/DDBJ databases">
        <authorList>
            <person name="Afonso C.L."/>
            <person name="Miller P.J."/>
            <person name="Scott M.A."/>
            <person name="Spackman E."/>
            <person name="Goraichik I."/>
            <person name="Dimitrov K.M."/>
            <person name="Suarez D.L."/>
            <person name="Swayne D.E."/>
        </authorList>
    </citation>
    <scope>NUCLEOTIDE SEQUENCE [LARGE SCALE GENOMIC DNA]</scope>
    <source>
        <strain evidence="1 2">KR-140</strain>
    </source>
</reference>
<dbReference type="SUPFAM" id="SSF53756">
    <property type="entry name" value="UDP-Glycosyltransferase/glycogen phosphorylase"/>
    <property type="match status" value="1"/>
</dbReference>
<accession>A0A1W1VCL5</accession>
<dbReference type="PANTHER" id="PTHR39517">
    <property type="entry name" value="SLL0192 PROTEIN"/>
    <property type="match status" value="1"/>
</dbReference>
<dbReference type="STRING" id="695939.SAMN00790413_00990"/>
<sequence>MSFSPGERPGHWKRGARGRRSAAILLGVSLAAALPRPALLLSNGTAEDMIGARLLRYLAAQLPGTRIRVLPLVGAGHAYRNVPGVTRLGRALELPSGGFPFGSLANLRADLRAGLIGASLGQWREATRAARGTGAVVVVGDAYALMVGTLAAQRAGVPLLHLQPLLSAHYLEGLGTRGLLTEPNAIGANVPLPYELRLAARAHAVYVRDAATDRYYGERGVEARWVGSFAMDVLPPPERDLTELIAGRRVLALLPGSREDHRESLPLMLQAAARVPGVASLVAWPHSWEAVTLPRGWHLSVEDGETAFAGGEGTRAALLRGAFGTVARAADVAVGTAGTANEQLAGLGVPVVAFATGGPQFTPGFARRQARLLGEALSVVPARPDAVAAEVRALLENGARRARAARAGLERIGPAGALPVIAAELGGLLAERG</sequence>
<evidence type="ECO:0008006" key="3">
    <source>
        <dbReference type="Google" id="ProtNLM"/>
    </source>
</evidence>
<proteinExistence type="predicted"/>
<dbReference type="NCBIfam" id="TIGR03492">
    <property type="entry name" value="lipid-A-disaccharide synthase-related protein"/>
    <property type="match status" value="1"/>
</dbReference>
<evidence type="ECO:0000313" key="2">
    <source>
        <dbReference type="Proteomes" id="UP000192582"/>
    </source>
</evidence>
<name>A0A1W1VCL5_9DEIO</name>
<organism evidence="1 2">
    <name type="scientific">Deinococcus hopiensis KR-140</name>
    <dbReference type="NCBI Taxonomy" id="695939"/>
    <lineage>
        <taxon>Bacteria</taxon>
        <taxon>Thermotogati</taxon>
        <taxon>Deinococcota</taxon>
        <taxon>Deinococci</taxon>
        <taxon>Deinococcales</taxon>
        <taxon>Deinococcaceae</taxon>
        <taxon>Deinococcus</taxon>
    </lineage>
</organism>
<dbReference type="InterPro" id="IPR019994">
    <property type="entry name" value="Lipid-A-disac_synthase-rel_put"/>
</dbReference>
<dbReference type="AlphaFoldDB" id="A0A1W1VCL5"/>
<dbReference type="Proteomes" id="UP000192582">
    <property type="component" value="Unassembled WGS sequence"/>
</dbReference>
<evidence type="ECO:0000313" key="1">
    <source>
        <dbReference type="EMBL" id="SMB91112.1"/>
    </source>
</evidence>